<dbReference type="AlphaFoldDB" id="A0AB37GE39"/>
<dbReference type="RefSeq" id="WP_197941857.1">
    <property type="nucleotide sequence ID" value="NZ_CP065644.1"/>
</dbReference>
<evidence type="ECO:0000313" key="2">
    <source>
        <dbReference type="EMBL" id="QPR75157.1"/>
    </source>
</evidence>
<protein>
    <submittedName>
        <fullName evidence="1">Uncharacterized protein</fullName>
    </submittedName>
</protein>
<organism evidence="1 3">
    <name type="scientific">Bacillus licheniformis</name>
    <dbReference type="NCBI Taxonomy" id="1402"/>
    <lineage>
        <taxon>Bacteria</taxon>
        <taxon>Bacillati</taxon>
        <taxon>Bacillota</taxon>
        <taxon>Bacilli</taxon>
        <taxon>Bacillales</taxon>
        <taxon>Bacillaceae</taxon>
        <taxon>Bacillus</taxon>
    </lineage>
</organism>
<evidence type="ECO:0000313" key="3">
    <source>
        <dbReference type="Proteomes" id="UP000595038"/>
    </source>
</evidence>
<geneLocation type="plasmid" evidence="2 3">
    <name>unnamed4</name>
</geneLocation>
<accession>A0AB37GE39</accession>
<evidence type="ECO:0000313" key="1">
    <source>
        <dbReference type="EMBL" id="QPR70517.1"/>
    </source>
</evidence>
<reference evidence="1 3" key="1">
    <citation type="submission" date="2020-12" db="EMBL/GenBank/DDBJ databases">
        <title>FDA dAtabase for Regulatory Grade micrObial Sequences (FDA-ARGOS): Supporting development and validation of Infectious Disease Dx tests.</title>
        <authorList>
            <person name="Nelson B."/>
            <person name="Plummer A."/>
            <person name="Tallon L."/>
            <person name="Sadzewicz L."/>
            <person name="Zhao X."/>
            <person name="Boylan J."/>
            <person name="Ott S."/>
            <person name="Bowen H."/>
            <person name="Vavikolanu K."/>
            <person name="Mehta A."/>
            <person name="Aluvathingal J."/>
            <person name="Nadendla S."/>
            <person name="Myers T."/>
            <person name="Yan Y."/>
            <person name="Sichtig H."/>
        </authorList>
    </citation>
    <scope>NUCLEOTIDE SEQUENCE [LARGE SCALE GENOMIC DNA]</scope>
    <source>
        <strain evidence="1 3">FDAARGOS_923</strain>
        <plasmid evidence="1 3">unnamed1</plasmid>
        <plasmid evidence="2 3">unnamed4</plasmid>
    </source>
</reference>
<dbReference type="EMBL" id="CP065644">
    <property type="protein sequence ID" value="QPR70517.1"/>
    <property type="molecule type" value="Genomic_DNA"/>
</dbReference>
<sequence>MSIEIFKDLKDLEKAYTGFHKTKTYSIGTVYVESEQLAVTLYENALIVRTLDNALKRGKTVIKHTAYFQKGSFDGREIMNEYMFFLKINFAELIERAVANDLPDIDDGSVKNLHDEEKAVRVFSPFAKPKKVNPHSKWTIDKVAKAILSGQITQGVQNMALTDDYAYDAAVNFRKGELFDLLDFAKELTEWPSGWWLRVDETEDNKIKLRVACHHFDYRTLYVAV</sequence>
<name>A0AB37GE39_BACLI</name>
<dbReference type="Proteomes" id="UP000595038">
    <property type="component" value="Plasmid unnamed1"/>
</dbReference>
<dbReference type="Proteomes" id="UP000595038">
    <property type="component" value="Plasmid unnamed4"/>
</dbReference>
<gene>
    <name evidence="1" type="ORF">I6G80_00115</name>
    <name evidence="2" type="ORF">I6G80_24435</name>
</gene>
<geneLocation type="plasmid" evidence="1 3">
    <name>unnamed1</name>
</geneLocation>
<keyword evidence="1" id="KW-0614">Plasmid</keyword>
<dbReference type="EMBL" id="CP065648">
    <property type="protein sequence ID" value="QPR75157.1"/>
    <property type="molecule type" value="Genomic_DNA"/>
</dbReference>
<proteinExistence type="predicted"/>